<dbReference type="InterPro" id="IPR018730">
    <property type="entry name" value="DUF2273"/>
</dbReference>
<dbReference type="RefSeq" id="WP_015694604.1">
    <property type="nucleotide sequence ID" value="NZ_AP018492.1"/>
</dbReference>
<evidence type="ECO:0000313" key="3">
    <source>
        <dbReference type="Proteomes" id="UP000269226"/>
    </source>
</evidence>
<evidence type="ECO:0000313" key="2">
    <source>
        <dbReference type="EMBL" id="BBC60537.1"/>
    </source>
</evidence>
<feature type="transmembrane region" description="Helical" evidence="1">
    <location>
        <begin position="12"/>
        <end position="29"/>
    </location>
</feature>
<accession>A0A2Z5Y127</accession>
<evidence type="ECO:0000256" key="1">
    <source>
        <dbReference type="SAM" id="Phobius"/>
    </source>
</evidence>
<dbReference type="Pfam" id="PF10031">
    <property type="entry name" value="DUF2273"/>
    <property type="match status" value="1"/>
</dbReference>
<keyword evidence="1" id="KW-0812">Transmembrane</keyword>
<evidence type="ECO:0008006" key="4">
    <source>
        <dbReference type="Google" id="ProtNLM"/>
    </source>
</evidence>
<name>A0A2Z5Y127_9ENTE</name>
<keyword evidence="1" id="KW-0472">Membrane</keyword>
<protein>
    <recommendedName>
        <fullName evidence="4">Small integral membrane protein</fullName>
    </recommendedName>
</protein>
<sequence>MKNKQKYPYRNQLIFTFLFLLIAVLFMFIGFWKTILIVVLTTIGYIIGTMWDENRSFFSILASIQAFFER</sequence>
<reference evidence="2 3" key="1">
    <citation type="submission" date="2018-01" db="EMBL/GenBank/DDBJ databases">
        <title>Whole genome sequence of Melissococcus plutonius DAT561.</title>
        <authorList>
            <person name="Okumura K."/>
            <person name="Takamatsu D."/>
            <person name="Okura M."/>
        </authorList>
    </citation>
    <scope>NUCLEOTIDE SEQUENCE [LARGE SCALE GENOMIC DNA]</scope>
    <source>
        <strain evidence="2 3">DAT561</strain>
    </source>
</reference>
<dbReference type="Proteomes" id="UP000269226">
    <property type="component" value="Chromosome"/>
</dbReference>
<gene>
    <name evidence="2" type="ORF">DAT561_0400</name>
</gene>
<dbReference type="GeneID" id="57042961"/>
<organism evidence="2 3">
    <name type="scientific">Melissococcus plutonius</name>
    <dbReference type="NCBI Taxonomy" id="33970"/>
    <lineage>
        <taxon>Bacteria</taxon>
        <taxon>Bacillati</taxon>
        <taxon>Bacillota</taxon>
        <taxon>Bacilli</taxon>
        <taxon>Lactobacillales</taxon>
        <taxon>Enterococcaceae</taxon>
        <taxon>Melissococcus</taxon>
    </lineage>
</organism>
<dbReference type="EMBL" id="AP018492">
    <property type="protein sequence ID" value="BBC60537.1"/>
    <property type="molecule type" value="Genomic_DNA"/>
</dbReference>
<dbReference type="AlphaFoldDB" id="A0A2Z5Y127"/>
<keyword evidence="1" id="KW-1133">Transmembrane helix</keyword>
<proteinExistence type="predicted"/>